<dbReference type="EMBL" id="JBHSTP010000003">
    <property type="protein sequence ID" value="MFC6357210.1"/>
    <property type="molecule type" value="Genomic_DNA"/>
</dbReference>
<dbReference type="InterPro" id="IPR000515">
    <property type="entry name" value="MetI-like"/>
</dbReference>
<dbReference type="PANTHER" id="PTHR30614">
    <property type="entry name" value="MEMBRANE COMPONENT OF AMINO ACID ABC TRANSPORTER"/>
    <property type="match status" value="1"/>
</dbReference>
<keyword evidence="5" id="KW-0029">Amino-acid transport</keyword>
<dbReference type="InterPro" id="IPR043429">
    <property type="entry name" value="ArtM/GltK/GlnP/TcyL/YhdX-like"/>
</dbReference>
<dbReference type="SUPFAM" id="SSF161098">
    <property type="entry name" value="MetI-like"/>
    <property type="match status" value="1"/>
</dbReference>
<feature type="transmembrane region" description="Helical" evidence="8">
    <location>
        <begin position="110"/>
        <end position="136"/>
    </location>
</feature>
<dbReference type="PROSITE" id="PS50928">
    <property type="entry name" value="ABC_TM1"/>
    <property type="match status" value="1"/>
</dbReference>
<comment type="subcellular location">
    <subcellularLocation>
        <location evidence="1 8">Cell membrane</location>
        <topology evidence="1 8">Multi-pass membrane protein</topology>
    </subcellularLocation>
</comment>
<keyword evidence="11" id="KW-1185">Reference proteome</keyword>
<dbReference type="NCBIfam" id="TIGR01726">
    <property type="entry name" value="HEQRo_perm_3TM"/>
    <property type="match status" value="1"/>
</dbReference>
<evidence type="ECO:0000256" key="1">
    <source>
        <dbReference type="ARBA" id="ARBA00004651"/>
    </source>
</evidence>
<feature type="transmembrane region" description="Helical" evidence="8">
    <location>
        <begin position="260"/>
        <end position="284"/>
    </location>
</feature>
<evidence type="ECO:0000256" key="6">
    <source>
        <dbReference type="ARBA" id="ARBA00022989"/>
    </source>
</evidence>
<dbReference type="Proteomes" id="UP001596306">
    <property type="component" value="Unassembled WGS sequence"/>
</dbReference>
<dbReference type="PANTHER" id="PTHR30614:SF0">
    <property type="entry name" value="L-CYSTINE TRANSPORT SYSTEM PERMEASE PROTEIN TCYL"/>
    <property type="match status" value="1"/>
</dbReference>
<dbReference type="CDD" id="cd06261">
    <property type="entry name" value="TM_PBP2"/>
    <property type="match status" value="1"/>
</dbReference>
<keyword evidence="4 8" id="KW-0812">Transmembrane</keyword>
<evidence type="ECO:0000256" key="8">
    <source>
        <dbReference type="RuleBase" id="RU363032"/>
    </source>
</evidence>
<accession>A0ABW1VJE6</accession>
<name>A0ABW1VJE6_9MICO</name>
<evidence type="ECO:0000259" key="9">
    <source>
        <dbReference type="PROSITE" id="PS50928"/>
    </source>
</evidence>
<dbReference type="InterPro" id="IPR010065">
    <property type="entry name" value="AA_ABC_transptr_permease_3TM"/>
</dbReference>
<feature type="transmembrane region" description="Helical" evidence="8">
    <location>
        <begin position="73"/>
        <end position="98"/>
    </location>
</feature>
<organism evidence="10 11">
    <name type="scientific">Luethyella okanaganae</name>
    <dbReference type="NCBI Taxonomy" id="69372"/>
    <lineage>
        <taxon>Bacteria</taxon>
        <taxon>Bacillati</taxon>
        <taxon>Actinomycetota</taxon>
        <taxon>Actinomycetes</taxon>
        <taxon>Micrococcales</taxon>
        <taxon>Microbacteriaceae</taxon>
        <taxon>Luethyella</taxon>
    </lineage>
</organism>
<feature type="transmembrane region" description="Helical" evidence="8">
    <location>
        <begin position="33"/>
        <end position="52"/>
    </location>
</feature>
<evidence type="ECO:0000256" key="5">
    <source>
        <dbReference type="ARBA" id="ARBA00022970"/>
    </source>
</evidence>
<dbReference type="Gene3D" id="1.10.3720.10">
    <property type="entry name" value="MetI-like"/>
    <property type="match status" value="1"/>
</dbReference>
<evidence type="ECO:0000313" key="10">
    <source>
        <dbReference type="EMBL" id="MFC6357210.1"/>
    </source>
</evidence>
<dbReference type="RefSeq" id="WP_386732787.1">
    <property type="nucleotide sequence ID" value="NZ_JBHSTP010000003.1"/>
</dbReference>
<evidence type="ECO:0000313" key="11">
    <source>
        <dbReference type="Proteomes" id="UP001596306"/>
    </source>
</evidence>
<comment type="similarity">
    <text evidence="8">Belongs to the binding-protein-dependent transport system permease family.</text>
</comment>
<proteinExistence type="inferred from homology"/>
<keyword evidence="7 8" id="KW-0472">Membrane</keyword>
<protein>
    <submittedName>
        <fullName evidence="10">Amino acid ABC transporter permease</fullName>
    </submittedName>
</protein>
<comment type="caution">
    <text evidence="10">The sequence shown here is derived from an EMBL/GenBank/DDBJ whole genome shotgun (WGS) entry which is preliminary data.</text>
</comment>
<keyword evidence="3" id="KW-1003">Cell membrane</keyword>
<sequence>MGATLPPDGVDGPSEPSQPAPIKAIRLKHPWRSVFAVLLLLLLSVVIIDAARRPAFDWPSVGKFLFDQRISQAAFVTLELTVFSMVVAIVLGIVVAVMRLSPNPVVKSIAWFYLWVFRGTPVYVQLVFWGLIAIIYQTIDVGIPFTEPWISVPTNSALSPFWIAVIGLALNEAAYMAEIVRAGLLSVDRGQEEAATALGMSWSQTMRRVVIPQSMRIIIPPTGNEVISMLKTTSLVTAVPFSFDLYNRARDISAETFNPIPLLIVASLWYLFFTSILMVGQYFLEKRFARGVGERRPDKGVGLPPTGTVPVVGAGQSTVIIAPSHEVGGS</sequence>
<keyword evidence="2 8" id="KW-0813">Transport</keyword>
<feature type="transmembrane region" description="Helical" evidence="8">
    <location>
        <begin position="157"/>
        <end position="177"/>
    </location>
</feature>
<evidence type="ECO:0000256" key="7">
    <source>
        <dbReference type="ARBA" id="ARBA00023136"/>
    </source>
</evidence>
<gene>
    <name evidence="10" type="ORF">ACFQB0_13950</name>
</gene>
<feature type="domain" description="ABC transmembrane type-1" evidence="9">
    <location>
        <begin position="74"/>
        <end position="281"/>
    </location>
</feature>
<reference evidence="11" key="1">
    <citation type="journal article" date="2019" name="Int. J. Syst. Evol. Microbiol.">
        <title>The Global Catalogue of Microorganisms (GCM) 10K type strain sequencing project: providing services to taxonomists for standard genome sequencing and annotation.</title>
        <authorList>
            <consortium name="The Broad Institute Genomics Platform"/>
            <consortium name="The Broad Institute Genome Sequencing Center for Infectious Disease"/>
            <person name="Wu L."/>
            <person name="Ma J."/>
        </authorList>
    </citation>
    <scope>NUCLEOTIDE SEQUENCE [LARGE SCALE GENOMIC DNA]</scope>
    <source>
        <strain evidence="11">CCUG 43304</strain>
    </source>
</reference>
<evidence type="ECO:0000256" key="2">
    <source>
        <dbReference type="ARBA" id="ARBA00022448"/>
    </source>
</evidence>
<evidence type="ECO:0000256" key="3">
    <source>
        <dbReference type="ARBA" id="ARBA00022475"/>
    </source>
</evidence>
<evidence type="ECO:0000256" key="4">
    <source>
        <dbReference type="ARBA" id="ARBA00022692"/>
    </source>
</evidence>
<keyword evidence="6 8" id="KW-1133">Transmembrane helix</keyword>
<dbReference type="InterPro" id="IPR035906">
    <property type="entry name" value="MetI-like_sf"/>
</dbReference>
<dbReference type="Pfam" id="PF00528">
    <property type="entry name" value="BPD_transp_1"/>
    <property type="match status" value="1"/>
</dbReference>